<sequence>MAAPGSRDRGLVDVTRALHVNQWTCKGSGTDIMTMHTSVSVLKDEIERSTVMVRVLLPGYFGNRAHYGPLDTDWVVTAHVVLLVLG</sequence>
<evidence type="ECO:0000313" key="2">
    <source>
        <dbReference type="Proteomes" id="UP000266188"/>
    </source>
</evidence>
<dbReference type="AlphaFoldDB" id="A0A3A2Z8U3"/>
<organism evidence="1 2">
    <name type="scientific">Aspergillus sclerotialis</name>
    <dbReference type="NCBI Taxonomy" id="2070753"/>
    <lineage>
        <taxon>Eukaryota</taxon>
        <taxon>Fungi</taxon>
        <taxon>Dikarya</taxon>
        <taxon>Ascomycota</taxon>
        <taxon>Pezizomycotina</taxon>
        <taxon>Eurotiomycetes</taxon>
        <taxon>Eurotiomycetidae</taxon>
        <taxon>Eurotiales</taxon>
        <taxon>Aspergillaceae</taxon>
        <taxon>Aspergillus</taxon>
        <taxon>Aspergillus subgen. Polypaecilum</taxon>
    </lineage>
</organism>
<accession>A0A3A2Z8U3</accession>
<dbReference type="Proteomes" id="UP000266188">
    <property type="component" value="Unassembled WGS sequence"/>
</dbReference>
<dbReference type="EMBL" id="MVGC01000517">
    <property type="protein sequence ID" value="RJE18643.1"/>
    <property type="molecule type" value="Genomic_DNA"/>
</dbReference>
<proteinExistence type="predicted"/>
<evidence type="ECO:0000313" key="1">
    <source>
        <dbReference type="EMBL" id="RJE18643.1"/>
    </source>
</evidence>
<name>A0A3A2Z8U3_9EURO</name>
<gene>
    <name evidence="1" type="ORF">PHISCL_09024</name>
</gene>
<keyword evidence="2" id="KW-1185">Reference proteome</keyword>
<comment type="caution">
    <text evidence="1">The sequence shown here is derived from an EMBL/GenBank/DDBJ whole genome shotgun (WGS) entry which is preliminary data.</text>
</comment>
<reference evidence="2" key="1">
    <citation type="submission" date="2017-02" db="EMBL/GenBank/DDBJ databases">
        <authorList>
            <person name="Tafer H."/>
            <person name="Lopandic K."/>
        </authorList>
    </citation>
    <scope>NUCLEOTIDE SEQUENCE [LARGE SCALE GENOMIC DNA]</scope>
    <source>
        <strain evidence="2">CBS 366.77</strain>
    </source>
</reference>
<protein>
    <submittedName>
        <fullName evidence="1">Uncharacterized protein</fullName>
    </submittedName>
</protein>